<dbReference type="EMBL" id="OIVN01002179">
    <property type="protein sequence ID" value="SPD01294.1"/>
    <property type="molecule type" value="Genomic_DNA"/>
</dbReference>
<dbReference type="PANTHER" id="PTHR12381:SF56">
    <property type="entry name" value="B30.2_SPRY DOMAIN-CONTAINING PROTEIN-RELATED"/>
    <property type="match status" value="1"/>
</dbReference>
<dbReference type="SUPFAM" id="SSF49899">
    <property type="entry name" value="Concanavalin A-like lectins/glucanases"/>
    <property type="match status" value="1"/>
</dbReference>
<accession>A0A2N9GPX4</accession>
<organism evidence="2">
    <name type="scientific">Fagus sylvatica</name>
    <name type="common">Beechnut</name>
    <dbReference type="NCBI Taxonomy" id="28930"/>
    <lineage>
        <taxon>Eukaryota</taxon>
        <taxon>Viridiplantae</taxon>
        <taxon>Streptophyta</taxon>
        <taxon>Embryophyta</taxon>
        <taxon>Tracheophyta</taxon>
        <taxon>Spermatophyta</taxon>
        <taxon>Magnoliopsida</taxon>
        <taxon>eudicotyledons</taxon>
        <taxon>Gunneridae</taxon>
        <taxon>Pentapetalae</taxon>
        <taxon>rosids</taxon>
        <taxon>fabids</taxon>
        <taxon>Fagales</taxon>
        <taxon>Fagaceae</taxon>
        <taxon>Fagus</taxon>
    </lineage>
</organism>
<gene>
    <name evidence="2" type="ORF">FSB_LOCUS29176</name>
</gene>
<dbReference type="AlphaFoldDB" id="A0A2N9GPX4"/>
<dbReference type="InterPro" id="IPR013320">
    <property type="entry name" value="ConA-like_dom_sf"/>
</dbReference>
<dbReference type="Gene3D" id="2.60.120.920">
    <property type="match status" value="1"/>
</dbReference>
<dbReference type="GO" id="GO:0005634">
    <property type="term" value="C:nucleus"/>
    <property type="evidence" value="ECO:0007669"/>
    <property type="project" value="TreeGrafter"/>
</dbReference>
<evidence type="ECO:0000256" key="1">
    <source>
        <dbReference type="SAM" id="MobiDB-lite"/>
    </source>
</evidence>
<dbReference type="InterPro" id="IPR027417">
    <property type="entry name" value="P-loop_NTPase"/>
</dbReference>
<feature type="region of interest" description="Disordered" evidence="1">
    <location>
        <begin position="1"/>
        <end position="26"/>
    </location>
</feature>
<dbReference type="GO" id="GO:0003723">
    <property type="term" value="F:RNA binding"/>
    <property type="evidence" value="ECO:0007669"/>
    <property type="project" value="TreeGrafter"/>
</dbReference>
<evidence type="ECO:0008006" key="3">
    <source>
        <dbReference type="Google" id="ProtNLM"/>
    </source>
</evidence>
<reference evidence="2" key="1">
    <citation type="submission" date="2018-02" db="EMBL/GenBank/DDBJ databases">
        <authorList>
            <person name="Cohen D.B."/>
            <person name="Kent A.D."/>
        </authorList>
    </citation>
    <scope>NUCLEOTIDE SEQUENCE</scope>
</reference>
<feature type="compositionally biased region" description="Basic and acidic residues" evidence="1">
    <location>
        <begin position="1"/>
        <end position="16"/>
    </location>
</feature>
<name>A0A2N9GPX4_FAGSY</name>
<dbReference type="GO" id="GO:0000380">
    <property type="term" value="P:alternative mRNA splicing, via spliceosome"/>
    <property type="evidence" value="ECO:0007669"/>
    <property type="project" value="TreeGrafter"/>
</dbReference>
<dbReference type="InterPro" id="IPR043136">
    <property type="entry name" value="B30.2/SPRY_sf"/>
</dbReference>
<protein>
    <recommendedName>
        <fullName evidence="3">SPRY domain-containing protein</fullName>
    </recommendedName>
</protein>
<proteinExistence type="predicted"/>
<sequence length="722" mass="78446">MLEQGKHEAKKAKIDEVTESSGSKPTKRVVLNPADCNIDFNIEGEGLQGSALYEEWFAYCWSGARANVGITGGKYCFGCKIISWQRVIMTDTEPNQKNICRIGISGGDDNVGGLGETEDSVGFDSTGIFYCSGKVSDQFDEKKFGDWGYNFNAGFSGLDVVESTRRMLQRESPLFPHVLLKNVVVQLQFSVEEGLVLEKGYKPWASALEDGNAIMGPTLSDPKNCELRMMVGLPASGKTTWAENCVPELKRKQINGKGFDPLWDRATGIYNTLLSRAAKIPRNYIIDQDKCLRRLNVGIAVVVFPMFEELKSRSDKRFKETGKQVPADVVNKMIANFNLPGCKSTSGSCEFYDEVMYTELSPIQSNMHLEEGKTSNCNCNLQLATATAIATASAPNLNSNKNSSPYPWEVSIQSYTRFTPQYQVTGGHRQSSYPPPLLSNYQGPNEAYATHLGAEAYLGNQYPPIRVAAPSGTYTSYESSLPRDDTGYSGRYGGTPSGGTTPNWDYRMGDPYNSLNIEANNAIPGPVTDPYSSSMVALPPFVSASTLPSSHSSHGLQAPRAPMVPYRSSMVAPPPLVSASTLSFSHSSHGLQAPMVPYWSSMVVPPLYVSASTLPLSHSSHGLQAPRAPMVEPHRSSMVAPLPYASMLQFSHSSHGGHFSNIGGPQADLQAPRAPLYLPGSPPVTYGSPYGTPSQRQRPPDGSIPTDMRYSGGNAPPPPHPR</sequence>
<dbReference type="Gene3D" id="3.40.50.300">
    <property type="entry name" value="P-loop containing nucleotide triphosphate hydrolases"/>
    <property type="match status" value="1"/>
</dbReference>
<dbReference type="PANTHER" id="PTHR12381">
    <property type="entry name" value="HETEROGENEOUS NUCLEAR RIBONUCLEOPROTEIN U FAMILY MEMBER"/>
    <property type="match status" value="1"/>
</dbReference>
<evidence type="ECO:0000313" key="2">
    <source>
        <dbReference type="EMBL" id="SPD01294.1"/>
    </source>
</evidence>
<feature type="region of interest" description="Disordered" evidence="1">
    <location>
        <begin position="476"/>
        <end position="504"/>
    </location>
</feature>
<feature type="region of interest" description="Disordered" evidence="1">
    <location>
        <begin position="657"/>
        <end position="722"/>
    </location>
</feature>